<name>A0ABT1CK28_9HYPH</name>
<dbReference type="EMBL" id="JAAAML010000001">
    <property type="protein sequence ID" value="MCO6406552.1"/>
    <property type="molecule type" value="Genomic_DNA"/>
</dbReference>
<comment type="caution">
    <text evidence="7">The sequence shown here is derived from an EMBL/GenBank/DDBJ whole genome shotgun (WGS) entry which is preliminary data.</text>
</comment>
<keyword evidence="5" id="KW-0029">Amino-acid transport</keyword>
<feature type="domain" description="ABC transporter" evidence="6">
    <location>
        <begin position="3"/>
        <end position="232"/>
    </location>
</feature>
<protein>
    <submittedName>
        <fullName evidence="7">ATP-binding cassette domain-containing protein</fullName>
    </submittedName>
</protein>
<gene>
    <name evidence="7" type="ORF">GTW23_00080</name>
</gene>
<organism evidence="7 8">
    <name type="scientific">Hoeflea alexandrii</name>
    <dbReference type="NCBI Taxonomy" id="288436"/>
    <lineage>
        <taxon>Bacteria</taxon>
        <taxon>Pseudomonadati</taxon>
        <taxon>Pseudomonadota</taxon>
        <taxon>Alphaproteobacteria</taxon>
        <taxon>Hyphomicrobiales</taxon>
        <taxon>Rhizobiaceae</taxon>
        <taxon>Hoeflea</taxon>
    </lineage>
</organism>
<accession>A0ABT1CK28</accession>
<dbReference type="SUPFAM" id="SSF52540">
    <property type="entry name" value="P-loop containing nucleoside triphosphate hydrolases"/>
    <property type="match status" value="1"/>
</dbReference>
<evidence type="ECO:0000256" key="5">
    <source>
        <dbReference type="ARBA" id="ARBA00022970"/>
    </source>
</evidence>
<sequence length="232" mass="25493">MMLRVENIETFYGETQALFGTSIEVGAAEVVTLLGPNGAGKTTTIRSILGLSHPRSGRISFDGQDLTHMPPHRISRLGISWVPDDRRVFPSLNGKRNLALGTRKTRFRSWTEAEVVEIFPALEHLLNRECENMSGGELQMVAISRALLGSPGLVLFDEPSQGLAPKIVQDVMRTVSRLKAAGISSLIVEQNALAALEVSDRVYVMDRGRILHEGAAQELLDNAPLRRRLIGM</sequence>
<dbReference type="InterPro" id="IPR003439">
    <property type="entry name" value="ABC_transporter-like_ATP-bd"/>
</dbReference>
<reference evidence="7 8" key="1">
    <citation type="submission" date="2020-01" db="EMBL/GenBank/DDBJ databases">
        <title>Genomes of bacteria type strains.</title>
        <authorList>
            <person name="Chen J."/>
            <person name="Zhu S."/>
            <person name="Yang J."/>
        </authorList>
    </citation>
    <scope>NUCLEOTIDE SEQUENCE [LARGE SCALE GENOMIC DNA]</scope>
    <source>
        <strain evidence="7 8">DSM 16655</strain>
    </source>
</reference>
<dbReference type="InterPro" id="IPR017871">
    <property type="entry name" value="ABC_transporter-like_CS"/>
</dbReference>
<evidence type="ECO:0000256" key="3">
    <source>
        <dbReference type="ARBA" id="ARBA00022741"/>
    </source>
</evidence>
<dbReference type="InterPro" id="IPR052156">
    <property type="entry name" value="BCAA_Transport_ATP-bd_LivF"/>
</dbReference>
<keyword evidence="8" id="KW-1185">Reference proteome</keyword>
<dbReference type="PANTHER" id="PTHR43820:SF2">
    <property type="entry name" value="ABC TRANSPORTER ATP-BINDING PROTEIN"/>
    <property type="match status" value="1"/>
</dbReference>
<evidence type="ECO:0000313" key="8">
    <source>
        <dbReference type="Proteomes" id="UP001320715"/>
    </source>
</evidence>
<evidence type="ECO:0000256" key="4">
    <source>
        <dbReference type="ARBA" id="ARBA00022840"/>
    </source>
</evidence>
<dbReference type="InterPro" id="IPR027417">
    <property type="entry name" value="P-loop_NTPase"/>
</dbReference>
<dbReference type="GO" id="GO:0005524">
    <property type="term" value="F:ATP binding"/>
    <property type="evidence" value="ECO:0007669"/>
    <property type="project" value="UniProtKB-KW"/>
</dbReference>
<dbReference type="Gene3D" id="3.40.50.300">
    <property type="entry name" value="P-loop containing nucleotide triphosphate hydrolases"/>
    <property type="match status" value="1"/>
</dbReference>
<dbReference type="PANTHER" id="PTHR43820">
    <property type="entry name" value="HIGH-AFFINITY BRANCHED-CHAIN AMINO ACID TRANSPORT ATP-BINDING PROTEIN LIVF"/>
    <property type="match status" value="1"/>
</dbReference>
<keyword evidence="3" id="KW-0547">Nucleotide-binding</keyword>
<dbReference type="Pfam" id="PF00005">
    <property type="entry name" value="ABC_tran"/>
    <property type="match status" value="1"/>
</dbReference>
<evidence type="ECO:0000259" key="6">
    <source>
        <dbReference type="PROSITE" id="PS50893"/>
    </source>
</evidence>
<dbReference type="CDD" id="cd03224">
    <property type="entry name" value="ABC_TM1139_LivF_branched"/>
    <property type="match status" value="1"/>
</dbReference>
<evidence type="ECO:0000313" key="7">
    <source>
        <dbReference type="EMBL" id="MCO6406552.1"/>
    </source>
</evidence>
<dbReference type="SMART" id="SM00382">
    <property type="entry name" value="AAA"/>
    <property type="match status" value="1"/>
</dbReference>
<keyword evidence="2" id="KW-0813">Transport</keyword>
<dbReference type="PROSITE" id="PS50893">
    <property type="entry name" value="ABC_TRANSPORTER_2"/>
    <property type="match status" value="1"/>
</dbReference>
<dbReference type="PROSITE" id="PS00211">
    <property type="entry name" value="ABC_TRANSPORTER_1"/>
    <property type="match status" value="1"/>
</dbReference>
<comment type="similarity">
    <text evidence="1">Belongs to the ABC transporter superfamily.</text>
</comment>
<dbReference type="Proteomes" id="UP001320715">
    <property type="component" value="Unassembled WGS sequence"/>
</dbReference>
<evidence type="ECO:0000256" key="2">
    <source>
        <dbReference type="ARBA" id="ARBA00022448"/>
    </source>
</evidence>
<proteinExistence type="inferred from homology"/>
<dbReference type="InterPro" id="IPR003593">
    <property type="entry name" value="AAA+_ATPase"/>
</dbReference>
<keyword evidence="4 7" id="KW-0067">ATP-binding</keyword>
<evidence type="ECO:0000256" key="1">
    <source>
        <dbReference type="ARBA" id="ARBA00005417"/>
    </source>
</evidence>